<feature type="region of interest" description="Disordered" evidence="1">
    <location>
        <begin position="595"/>
        <end position="651"/>
    </location>
</feature>
<dbReference type="AlphaFoldDB" id="A0AAV7QDA4"/>
<feature type="compositionally biased region" description="Polar residues" evidence="1">
    <location>
        <begin position="398"/>
        <end position="409"/>
    </location>
</feature>
<feature type="compositionally biased region" description="Low complexity" evidence="1">
    <location>
        <begin position="172"/>
        <end position="187"/>
    </location>
</feature>
<feature type="region of interest" description="Disordered" evidence="1">
    <location>
        <begin position="767"/>
        <end position="788"/>
    </location>
</feature>
<evidence type="ECO:0000256" key="1">
    <source>
        <dbReference type="SAM" id="MobiDB-lite"/>
    </source>
</evidence>
<name>A0AAV7QDA4_PLEWA</name>
<dbReference type="GO" id="GO:0005737">
    <property type="term" value="C:cytoplasm"/>
    <property type="evidence" value="ECO:0007669"/>
    <property type="project" value="TreeGrafter"/>
</dbReference>
<dbReference type="EMBL" id="JANPWB010000010">
    <property type="protein sequence ID" value="KAJ1138314.1"/>
    <property type="molecule type" value="Genomic_DNA"/>
</dbReference>
<gene>
    <name evidence="2" type="ORF">NDU88_004701</name>
</gene>
<keyword evidence="3" id="KW-1185">Reference proteome</keyword>
<evidence type="ECO:0000313" key="2">
    <source>
        <dbReference type="EMBL" id="KAJ1138314.1"/>
    </source>
</evidence>
<feature type="region of interest" description="Disordered" evidence="1">
    <location>
        <begin position="323"/>
        <end position="342"/>
    </location>
</feature>
<dbReference type="Pfam" id="PF15385">
    <property type="entry name" value="SARG"/>
    <property type="match status" value="3"/>
</dbReference>
<feature type="compositionally biased region" description="Basic and acidic residues" evidence="1">
    <location>
        <begin position="596"/>
        <end position="610"/>
    </location>
</feature>
<comment type="caution">
    <text evidence="2">The sequence shown here is derived from an EMBL/GenBank/DDBJ whole genome shotgun (WGS) entry which is preliminary data.</text>
</comment>
<feature type="region of interest" description="Disordered" evidence="1">
    <location>
        <begin position="172"/>
        <end position="243"/>
    </location>
</feature>
<feature type="region of interest" description="Disordered" evidence="1">
    <location>
        <begin position="370"/>
        <end position="409"/>
    </location>
</feature>
<evidence type="ECO:0008006" key="4">
    <source>
        <dbReference type="Google" id="ProtNLM"/>
    </source>
</evidence>
<feature type="compositionally biased region" description="Basic and acidic residues" evidence="1">
    <location>
        <begin position="620"/>
        <end position="636"/>
    </location>
</feature>
<sequence>MASVVGVGSCDSVASITSNHSALSDESYDYLSAEERDVLMYLEETIDSLDTEGDSGLSTDDSERAEEVPVPLTSPKQASAENPYENEDSSTETSCQKMVKKNENGSLGFSGWNPEVATKPGYNSLPKNLMIPRVELIKDSPVQAVPFPVQAVPVPVQAVPPLVQAVPAPFQAAPPSVHTAAPPSAQMAPPPSAHTAPPPSAHTAPPPLAHTAPPPLAYTAPPPSAHTAPPPSAHTTPPSAVKISLTPEKPKRWSLAAANEHVPSISDIGLIPPPEPFRDMHPIMKHASLKKDSPSIRDKAMKSDFVDGTDLKGKAGVALKKHQSLVASPQPMAEQVGSDTDQKKAPLTFQAQQDHSALHQNVQQPVGKTIDTQFKQGPPTQPKPLKLPPHIIVKPGNANYNTDPEQRSRTQSLINLPAPNRNRASSVKTHIIKDQQTARQEALEKLKLSQGKANLVSDSTVTSSAIAKVEPSPTSQTGVEKVVNDKTTSEKTGLQEKTNTGLQEKSNLTINHGKSVSGIRSRQFPLLQENANSLNAHTVNPAVLSKTNEVPIPQSIKNNSPNPEKVGDNCTGPKSGWQDKINTFSVSPEKVYGGLRSREFPLRQTEKESGNKYPPNNSKVPEHQSNPKDGLQDQKSKLVPNPGKASGDLQSAFPPCQIMAENEPLTGKTKVLSSSQHDLRPGFRFAQGPAPGLREVSFKSNTLERSGIGMSTDKDDDGQNRNSSSVSIFQKSTTSKLTPSFLKKNRPRPASMGTAVDFKAIQEAAVVSASDSPVAKPESRRSSPFTLFTSKPRPASLISVKITPKNSADEHREALKKLGLLHE</sequence>
<feature type="region of interest" description="Disordered" evidence="1">
    <location>
        <begin position="469"/>
        <end position="498"/>
    </location>
</feature>
<organism evidence="2 3">
    <name type="scientific">Pleurodeles waltl</name>
    <name type="common">Iberian ribbed newt</name>
    <dbReference type="NCBI Taxonomy" id="8319"/>
    <lineage>
        <taxon>Eukaryota</taxon>
        <taxon>Metazoa</taxon>
        <taxon>Chordata</taxon>
        <taxon>Craniata</taxon>
        <taxon>Vertebrata</taxon>
        <taxon>Euteleostomi</taxon>
        <taxon>Amphibia</taxon>
        <taxon>Batrachia</taxon>
        <taxon>Caudata</taxon>
        <taxon>Salamandroidea</taxon>
        <taxon>Salamandridae</taxon>
        <taxon>Pleurodelinae</taxon>
        <taxon>Pleurodeles</taxon>
    </lineage>
</organism>
<feature type="compositionally biased region" description="Pro residues" evidence="1">
    <location>
        <begin position="188"/>
        <end position="232"/>
    </location>
</feature>
<dbReference type="InterPro" id="IPR026152">
    <property type="entry name" value="SARG"/>
</dbReference>
<feature type="region of interest" description="Disordered" evidence="1">
    <location>
        <begin position="49"/>
        <end position="94"/>
    </location>
</feature>
<protein>
    <recommendedName>
        <fullName evidence="4">Specifically androgen-regulated gene protein</fullName>
    </recommendedName>
</protein>
<dbReference type="PANTHER" id="PTHR21555">
    <property type="entry name" value="SPECIFICALLY ANDROGEN-REGULATED GENE PROTEIN"/>
    <property type="match status" value="1"/>
</dbReference>
<dbReference type="PANTHER" id="PTHR21555:SF0">
    <property type="entry name" value="SPECIFICALLY ANDROGEN-REGULATED GENE PROTEIN"/>
    <property type="match status" value="1"/>
</dbReference>
<proteinExistence type="predicted"/>
<evidence type="ECO:0000313" key="3">
    <source>
        <dbReference type="Proteomes" id="UP001066276"/>
    </source>
</evidence>
<feature type="region of interest" description="Disordered" evidence="1">
    <location>
        <begin position="669"/>
        <end position="731"/>
    </location>
</feature>
<dbReference type="Proteomes" id="UP001066276">
    <property type="component" value="Chromosome 6"/>
</dbReference>
<reference evidence="2" key="1">
    <citation type="journal article" date="2022" name="bioRxiv">
        <title>Sequencing and chromosome-scale assembly of the giantPleurodeles waltlgenome.</title>
        <authorList>
            <person name="Brown T."/>
            <person name="Elewa A."/>
            <person name="Iarovenko S."/>
            <person name="Subramanian E."/>
            <person name="Araus A.J."/>
            <person name="Petzold A."/>
            <person name="Susuki M."/>
            <person name="Suzuki K.-i.T."/>
            <person name="Hayashi T."/>
            <person name="Toyoda A."/>
            <person name="Oliveira C."/>
            <person name="Osipova E."/>
            <person name="Leigh N.D."/>
            <person name="Simon A."/>
            <person name="Yun M.H."/>
        </authorList>
    </citation>
    <scope>NUCLEOTIDE SEQUENCE</scope>
    <source>
        <strain evidence="2">20211129_DDA</strain>
        <tissue evidence="2">Liver</tissue>
    </source>
</reference>
<feature type="region of interest" description="Disordered" evidence="1">
    <location>
        <begin position="548"/>
        <end position="582"/>
    </location>
</feature>
<feature type="compositionally biased region" description="Polar residues" evidence="1">
    <location>
        <begin position="720"/>
        <end position="731"/>
    </location>
</feature>
<accession>A0AAV7QDA4</accession>